<proteinExistence type="predicted"/>
<feature type="region of interest" description="Disordered" evidence="1">
    <location>
        <begin position="84"/>
        <end position="122"/>
    </location>
</feature>
<reference evidence="2 3" key="1">
    <citation type="journal article" date="2012" name="BMC Genomics">
        <title>Comparative genomics of the white-rot fungi, Phanerochaete carnosa and P. chrysosporium, to elucidate the genetic basis of the distinct wood types they colonize.</title>
        <authorList>
            <person name="Suzuki H."/>
            <person name="MacDonald J."/>
            <person name="Syed K."/>
            <person name="Salamov A."/>
            <person name="Hori C."/>
            <person name="Aerts A."/>
            <person name="Henrissat B."/>
            <person name="Wiebenga A."/>
            <person name="vanKuyk P.A."/>
            <person name="Barry K."/>
            <person name="Lindquist E."/>
            <person name="LaButti K."/>
            <person name="Lapidus A."/>
            <person name="Lucas S."/>
            <person name="Coutinho P."/>
            <person name="Gong Y."/>
            <person name="Samejima M."/>
            <person name="Mahadevan R."/>
            <person name="Abou-Zaid M."/>
            <person name="de Vries R.P."/>
            <person name="Igarashi K."/>
            <person name="Yadav J.S."/>
            <person name="Grigoriev I.V."/>
            <person name="Master E.R."/>
        </authorList>
    </citation>
    <scope>NUCLEOTIDE SEQUENCE [LARGE SCALE GENOMIC DNA]</scope>
    <source>
        <strain evidence="2 3">HHB-10118-sp</strain>
    </source>
</reference>
<feature type="compositionally biased region" description="Basic and acidic residues" evidence="1">
    <location>
        <begin position="84"/>
        <end position="95"/>
    </location>
</feature>
<evidence type="ECO:0000313" key="2">
    <source>
        <dbReference type="EMBL" id="EKM48812.1"/>
    </source>
</evidence>
<feature type="compositionally biased region" description="Polar residues" evidence="1">
    <location>
        <begin position="40"/>
        <end position="58"/>
    </location>
</feature>
<keyword evidence="3" id="KW-1185">Reference proteome</keyword>
<dbReference type="KEGG" id="pco:PHACADRAFT_202364"/>
<dbReference type="Proteomes" id="UP000008370">
    <property type="component" value="Unassembled WGS sequence"/>
</dbReference>
<organism evidence="2 3">
    <name type="scientific">Phanerochaete carnosa (strain HHB-10118-sp)</name>
    <name type="common">White-rot fungus</name>
    <name type="synonym">Peniophora carnosa</name>
    <dbReference type="NCBI Taxonomy" id="650164"/>
    <lineage>
        <taxon>Eukaryota</taxon>
        <taxon>Fungi</taxon>
        <taxon>Dikarya</taxon>
        <taxon>Basidiomycota</taxon>
        <taxon>Agaricomycotina</taxon>
        <taxon>Agaricomycetes</taxon>
        <taxon>Polyporales</taxon>
        <taxon>Phanerochaetaceae</taxon>
        <taxon>Phanerochaete</taxon>
    </lineage>
</organism>
<dbReference type="HOGENOM" id="CLU_1210204_0_0_1"/>
<protein>
    <submittedName>
        <fullName evidence="2">Uncharacterized protein</fullName>
    </submittedName>
</protein>
<dbReference type="GeneID" id="18911858"/>
<evidence type="ECO:0000313" key="3">
    <source>
        <dbReference type="Proteomes" id="UP000008370"/>
    </source>
</evidence>
<dbReference type="EMBL" id="JH930715">
    <property type="protein sequence ID" value="EKM48812.1"/>
    <property type="molecule type" value="Genomic_DNA"/>
</dbReference>
<feature type="region of interest" description="Disordered" evidence="1">
    <location>
        <begin position="25"/>
        <end position="65"/>
    </location>
</feature>
<evidence type="ECO:0000256" key="1">
    <source>
        <dbReference type="SAM" id="MobiDB-lite"/>
    </source>
</evidence>
<dbReference type="RefSeq" id="XP_007402636.1">
    <property type="nucleotide sequence ID" value="XM_007402574.1"/>
</dbReference>
<sequence length="229" mass="24910">MLEAPYWYCIDCEVAAGFSETENSHDAQVSAADEAGEGGQNSSQSSVDCLRGASSSYPDDTDNQDAETFETIKMGDTLLAMTGEQDRGADSKEEDTASSMKAGGGNALGRTETEDGDESAPAQTRVAHTFNHHLVLYQRAPIEPTETTSDIPITETFLKVQDHISSFESRLQARLSSFDGLACAHARSRYGQMWMAGLQATDKLIEVWLCWSFHHSLTIIKSNTASQAK</sequence>
<gene>
    <name evidence="2" type="ORF">PHACADRAFT_202364</name>
</gene>
<accession>K5WF93</accession>
<name>K5WF93_PHACS</name>
<dbReference type="AlphaFoldDB" id="K5WF93"/>
<dbReference type="InParanoid" id="K5WF93"/>